<dbReference type="GO" id="GO:0051537">
    <property type="term" value="F:2 iron, 2 sulfur cluster binding"/>
    <property type="evidence" value="ECO:0007669"/>
    <property type="project" value="InterPro"/>
</dbReference>
<evidence type="ECO:0000313" key="5">
    <source>
        <dbReference type="Proteomes" id="UP000468928"/>
    </source>
</evidence>
<evidence type="ECO:0000313" key="6">
    <source>
        <dbReference type="Proteomes" id="UP000470876"/>
    </source>
</evidence>
<dbReference type="EMBL" id="JAAGUZ010000002">
    <property type="protein sequence ID" value="NEW42965.1"/>
    <property type="molecule type" value="Genomic_DNA"/>
</dbReference>
<evidence type="ECO:0000256" key="1">
    <source>
        <dbReference type="SAM" id="MobiDB-lite"/>
    </source>
</evidence>
<evidence type="ECO:0000313" key="4">
    <source>
        <dbReference type="EMBL" id="NEW59107.1"/>
    </source>
</evidence>
<dbReference type="AlphaFoldDB" id="A0A6P1CXX3"/>
<sequence length="280" mass="28859">MVAQSPDVVSTVAGRMLTDPDWLTARIAEMGRSWGTDTPRVGATLWWCMVASALVEPLARAYAAGERAPVAQLDRIGCEVRPDGGVDRIVFAGSAESTAETVGSKTDLPDGSTDSSVDAGGSATGSCAGFTEDCAGVIGSAAGSAEIELTDAPDVPAISTLPDKEQSDAGRALRETLTAVIAQVAAVSGARAPALWAVVADAIGNRAIDAGLPEAGTRLAAEIGGRLPAPRFVDIGERTFVRRISCCLVYEVPGCQMCTSCPKRPSAERQQLLAELAARD</sequence>
<gene>
    <name evidence="3" type="ORF">GV789_00610</name>
    <name evidence="4" type="ORF">GV794_26240</name>
</gene>
<dbReference type="Pfam" id="PF11575">
    <property type="entry name" value="FhuF_C"/>
    <property type="match status" value="1"/>
</dbReference>
<organism evidence="3 5">
    <name type="scientific">Nocardia cyriacigeorgica</name>
    <dbReference type="NCBI Taxonomy" id="135487"/>
    <lineage>
        <taxon>Bacteria</taxon>
        <taxon>Bacillati</taxon>
        <taxon>Actinomycetota</taxon>
        <taxon>Actinomycetes</taxon>
        <taxon>Mycobacteriales</taxon>
        <taxon>Nocardiaceae</taxon>
        <taxon>Nocardia</taxon>
    </lineage>
</organism>
<dbReference type="Proteomes" id="UP000470876">
    <property type="component" value="Unassembled WGS sequence"/>
</dbReference>
<evidence type="ECO:0000259" key="2">
    <source>
        <dbReference type="Pfam" id="PF11575"/>
    </source>
</evidence>
<dbReference type="InterPro" id="IPR024726">
    <property type="entry name" value="FhuF_C"/>
</dbReference>
<name>A0A6P1CXX3_9NOCA</name>
<proteinExistence type="predicted"/>
<feature type="region of interest" description="Disordered" evidence="1">
    <location>
        <begin position="100"/>
        <end position="122"/>
    </location>
</feature>
<comment type="caution">
    <text evidence="3">The sequence shown here is derived from an EMBL/GenBank/DDBJ whole genome shotgun (WGS) entry which is preliminary data.</text>
</comment>
<reference evidence="5 6" key="1">
    <citation type="submission" date="2020-01" db="EMBL/GenBank/DDBJ databases">
        <title>Genetics and antimicrobial susceptibilities of Nocardia species isolated from the soil; a comparison with species isolated from humans.</title>
        <authorList>
            <person name="Carrasco G."/>
            <person name="Monzon S."/>
            <person name="Sansegundo M."/>
            <person name="Garcia E."/>
            <person name="Garrido N."/>
            <person name="Medina M.J."/>
            <person name="Villalon P."/>
            <person name="Ramirez-Arocha A.C."/>
            <person name="Jimenez P."/>
            <person name="Cuesta I."/>
            <person name="Valdezate S."/>
        </authorList>
    </citation>
    <scope>NUCLEOTIDE SEQUENCE [LARGE SCALE GENOMIC DNA]</scope>
    <source>
        <strain evidence="3 5">CNM20110639</strain>
        <strain evidence="4 6">CNM20110649</strain>
    </source>
</reference>
<dbReference type="EMBL" id="JAAGUX010000078">
    <property type="protein sequence ID" value="NEW59107.1"/>
    <property type="molecule type" value="Genomic_DNA"/>
</dbReference>
<keyword evidence="6" id="KW-1185">Reference proteome</keyword>
<feature type="domain" description="Ferric siderophore reductase C-terminal" evidence="2">
    <location>
        <begin position="245"/>
        <end position="263"/>
    </location>
</feature>
<dbReference type="Proteomes" id="UP000468928">
    <property type="component" value="Unassembled WGS sequence"/>
</dbReference>
<evidence type="ECO:0000313" key="3">
    <source>
        <dbReference type="EMBL" id="NEW42965.1"/>
    </source>
</evidence>
<accession>A0A6P1CXX3</accession>
<protein>
    <submittedName>
        <fullName evidence="3">(2Fe-2S)-binding protein</fullName>
    </submittedName>
</protein>